<reference evidence="1" key="1">
    <citation type="submission" date="2019-08" db="EMBL/GenBank/DDBJ databases">
        <authorList>
            <person name="Kucharzyk K."/>
            <person name="Murdoch R.W."/>
            <person name="Higgins S."/>
            <person name="Loffler F."/>
        </authorList>
    </citation>
    <scope>NUCLEOTIDE SEQUENCE</scope>
</reference>
<sequence length="84" mass="9224">MSIRISSSLFVTYRSDVFLTGENLGAPLEDNSSAGRVRTIILDGALLRVICSLSEDPIFSAFITLAGTLLVSLHPSYIERDEYQ</sequence>
<name>A0A645H753_9ZZZZ</name>
<accession>A0A645H753</accession>
<evidence type="ECO:0000313" key="1">
    <source>
        <dbReference type="EMBL" id="MPN34867.1"/>
    </source>
</evidence>
<protein>
    <submittedName>
        <fullName evidence="1">Uncharacterized protein</fullName>
    </submittedName>
</protein>
<dbReference type="EMBL" id="VSSQ01088134">
    <property type="protein sequence ID" value="MPN34867.1"/>
    <property type="molecule type" value="Genomic_DNA"/>
</dbReference>
<dbReference type="AlphaFoldDB" id="A0A645H753"/>
<comment type="caution">
    <text evidence="1">The sequence shown here is derived from an EMBL/GenBank/DDBJ whole genome shotgun (WGS) entry which is preliminary data.</text>
</comment>
<gene>
    <name evidence="1" type="ORF">SDC9_182361</name>
</gene>
<organism evidence="1">
    <name type="scientific">bioreactor metagenome</name>
    <dbReference type="NCBI Taxonomy" id="1076179"/>
    <lineage>
        <taxon>unclassified sequences</taxon>
        <taxon>metagenomes</taxon>
        <taxon>ecological metagenomes</taxon>
    </lineage>
</organism>
<proteinExistence type="predicted"/>